<reference evidence="2" key="1">
    <citation type="submission" date="2023-06" db="EMBL/GenBank/DDBJ databases">
        <authorList>
            <person name="Delattre M."/>
        </authorList>
    </citation>
    <scope>NUCLEOTIDE SEQUENCE</scope>
    <source>
        <strain evidence="2">AF72</strain>
    </source>
</reference>
<dbReference type="AlphaFoldDB" id="A0AA36CRB6"/>
<comment type="caution">
    <text evidence="2">The sequence shown here is derived from an EMBL/GenBank/DDBJ whole genome shotgun (WGS) entry which is preliminary data.</text>
</comment>
<gene>
    <name evidence="2" type="ORF">MSPICULIGERA_LOCUS11155</name>
</gene>
<evidence type="ECO:0000313" key="2">
    <source>
        <dbReference type="EMBL" id="CAJ0572777.1"/>
    </source>
</evidence>
<feature type="chain" id="PRO_5041280967" description="Secreted protein" evidence="1">
    <location>
        <begin position="16"/>
        <end position="210"/>
    </location>
</feature>
<organism evidence="2 3">
    <name type="scientific">Mesorhabditis spiculigera</name>
    <dbReference type="NCBI Taxonomy" id="96644"/>
    <lineage>
        <taxon>Eukaryota</taxon>
        <taxon>Metazoa</taxon>
        <taxon>Ecdysozoa</taxon>
        <taxon>Nematoda</taxon>
        <taxon>Chromadorea</taxon>
        <taxon>Rhabditida</taxon>
        <taxon>Rhabditina</taxon>
        <taxon>Rhabditomorpha</taxon>
        <taxon>Rhabditoidea</taxon>
        <taxon>Rhabditidae</taxon>
        <taxon>Mesorhabditinae</taxon>
        <taxon>Mesorhabditis</taxon>
    </lineage>
</organism>
<evidence type="ECO:0000313" key="3">
    <source>
        <dbReference type="Proteomes" id="UP001177023"/>
    </source>
</evidence>
<protein>
    <recommendedName>
        <fullName evidence="4">Secreted protein</fullName>
    </recommendedName>
</protein>
<keyword evidence="1" id="KW-0732">Signal</keyword>
<keyword evidence="3" id="KW-1185">Reference proteome</keyword>
<dbReference type="EMBL" id="CATQJA010002606">
    <property type="protein sequence ID" value="CAJ0572777.1"/>
    <property type="molecule type" value="Genomic_DNA"/>
</dbReference>
<proteinExistence type="predicted"/>
<evidence type="ECO:0000256" key="1">
    <source>
        <dbReference type="SAM" id="SignalP"/>
    </source>
</evidence>
<dbReference type="PANTHER" id="PTHR35014:SF1">
    <property type="entry name" value="INFECTION RESPONSE PROTEIN"/>
    <property type="match status" value="1"/>
</dbReference>
<evidence type="ECO:0008006" key="4">
    <source>
        <dbReference type="Google" id="ProtNLM"/>
    </source>
</evidence>
<feature type="signal peptide" evidence="1">
    <location>
        <begin position="1"/>
        <end position="15"/>
    </location>
</feature>
<dbReference type="PANTHER" id="PTHR35014">
    <property type="entry name" value="INFECTION RESPONSE PROTEIN-RELATED"/>
    <property type="match status" value="1"/>
</dbReference>
<dbReference type="Proteomes" id="UP001177023">
    <property type="component" value="Unassembled WGS sequence"/>
</dbReference>
<name>A0AA36CRB6_9BILA</name>
<accession>A0AA36CRB6</accession>
<feature type="non-terminal residue" evidence="2">
    <location>
        <position position="1"/>
    </location>
</feature>
<sequence>MQLLWVVAMLGVVTAECPASLLQTISTCYAPYLRFFGVSAGKNLPVPSSWQVPREQMYQKDGRNAIFPVCSNTWTLADCLRKNLPVPRECYEALGLSAADASNYQTDVMSMEFQCTTGIDALYNNFDCYRSAAEHYQAQFEQCTADYGKNVRVDVCKAMNGLMDCRSSIYGKACGDQLKALTCGISRVALNLVDPTCDADGKLNKCPAPN</sequence>